<dbReference type="GO" id="GO:0102710">
    <property type="term" value="F:D-inositol-3-phosphate glycosyltransferase activity"/>
    <property type="evidence" value="ECO:0007669"/>
    <property type="project" value="UniProtKB-EC"/>
</dbReference>
<feature type="domain" description="Glycosyltransferase subfamily 4-like N-terminal" evidence="2">
    <location>
        <begin position="90"/>
        <end position="213"/>
    </location>
</feature>
<feature type="coiled-coil region" evidence="1">
    <location>
        <begin position="463"/>
        <end position="532"/>
    </location>
</feature>
<name>A0A1S8SAG8_CLOBE</name>
<protein>
    <submittedName>
        <fullName evidence="3">D-inositol 3-phosphate glycosyltransferase</fullName>
        <ecNumber evidence="3">2.4.1.250</ecNumber>
    </submittedName>
</protein>
<keyword evidence="1" id="KW-0175">Coiled coil</keyword>
<reference evidence="3 4" key="1">
    <citation type="submission" date="2016-05" db="EMBL/GenBank/DDBJ databases">
        <title>Microbial solvent formation.</title>
        <authorList>
            <person name="Poehlein A."/>
            <person name="Montoya Solano J.D."/>
            <person name="Flitsch S."/>
            <person name="Krabben P."/>
            <person name="Duerre P."/>
            <person name="Daniel R."/>
        </authorList>
    </citation>
    <scope>NUCLEOTIDE SEQUENCE [LARGE SCALE GENOMIC DNA]</scope>
    <source>
        <strain evidence="3 4">DSM 53</strain>
    </source>
</reference>
<gene>
    <name evidence="3" type="primary">mshA_2</name>
    <name evidence="3" type="ORF">CLBCK_16390</name>
</gene>
<evidence type="ECO:0000256" key="1">
    <source>
        <dbReference type="SAM" id="Coils"/>
    </source>
</evidence>
<dbReference type="Pfam" id="PF13692">
    <property type="entry name" value="Glyco_trans_1_4"/>
    <property type="match status" value="1"/>
</dbReference>
<dbReference type="RefSeq" id="WP_077838314.1">
    <property type="nucleotide sequence ID" value="NZ_JABTAE010000001.1"/>
</dbReference>
<dbReference type="AlphaFoldDB" id="A0A1S8SAG8"/>
<dbReference type="SUPFAM" id="SSF53756">
    <property type="entry name" value="UDP-Glycosyltransferase/glycogen phosphorylase"/>
    <property type="match status" value="1"/>
</dbReference>
<keyword evidence="3" id="KW-0808">Transferase</keyword>
<dbReference type="InterPro" id="IPR028098">
    <property type="entry name" value="Glyco_trans_4-like_N"/>
</dbReference>
<evidence type="ECO:0000313" key="4">
    <source>
        <dbReference type="Proteomes" id="UP000190973"/>
    </source>
</evidence>
<evidence type="ECO:0000313" key="3">
    <source>
        <dbReference type="EMBL" id="OOM62596.1"/>
    </source>
</evidence>
<sequence>MNIGHFNTHDLGGAGKAATRLNEALNKSGENSKLFVKFKETDNETIIKVNSKELNNILIEDIARHYFHTNIKAGATLSSVMYPSIGSDYLENIKKLDIVNLHWIPGLISLEFIVKIHKLNKPIVWTLHDQNPFTGVCHYTDGCVKYKENCLNCPQLIKDEFNIASKILELKVNNMPKNIVVVTPSKWLAEIAKESKVFKNNRVEVIPNSLDTDVFRPIEKSIAKRELGIESDVKIILFGAGELTEKRKGFKYLLDATEYLKQDIYIQKLLKDNRLIILTFGRNNKALDDMNIPYKELDYVQDEEKLANIYSAADVMVIPSLQDNLPNTMLESIACGTPVVGFDVGGLKDCIIAGETGYLCKLKDTKELALNTVKAIKNVNLPKKCRELCLKKYTFQVQANAYKNLYSELLKEKNEVYMSEAESLDFFPELAQDMILYASKLYNIQRDELINANRLYLNAKNYYTKLDKNIIVLSNRNEEIKKQLIETNNKNEELNCINEELKNTNAGIRLELNESLRIKEKLEDDIVRFNSEMSKIYSSMSWKITKPLRITKSILKNMINKIKI</sequence>
<dbReference type="EMBL" id="LZZI01000021">
    <property type="protein sequence ID" value="OOM62596.1"/>
    <property type="molecule type" value="Genomic_DNA"/>
</dbReference>
<comment type="caution">
    <text evidence="3">The sequence shown here is derived from an EMBL/GenBank/DDBJ whole genome shotgun (WGS) entry which is preliminary data.</text>
</comment>
<dbReference type="PANTHER" id="PTHR12526:SF637">
    <property type="entry name" value="GLYCOSYLTRANSFERASE EPSF-RELATED"/>
    <property type="match status" value="1"/>
</dbReference>
<dbReference type="EC" id="2.4.1.250" evidence="3"/>
<organism evidence="3 4">
    <name type="scientific">Clostridium beijerinckii</name>
    <name type="common">Clostridium MP</name>
    <dbReference type="NCBI Taxonomy" id="1520"/>
    <lineage>
        <taxon>Bacteria</taxon>
        <taxon>Bacillati</taxon>
        <taxon>Bacillota</taxon>
        <taxon>Clostridia</taxon>
        <taxon>Eubacteriales</taxon>
        <taxon>Clostridiaceae</taxon>
        <taxon>Clostridium</taxon>
    </lineage>
</organism>
<dbReference type="Proteomes" id="UP000190973">
    <property type="component" value="Unassembled WGS sequence"/>
</dbReference>
<dbReference type="Pfam" id="PF13439">
    <property type="entry name" value="Glyco_transf_4"/>
    <property type="match status" value="1"/>
</dbReference>
<keyword evidence="3" id="KW-0328">Glycosyltransferase</keyword>
<proteinExistence type="predicted"/>
<dbReference type="PANTHER" id="PTHR12526">
    <property type="entry name" value="GLYCOSYLTRANSFERASE"/>
    <property type="match status" value="1"/>
</dbReference>
<accession>A0A1S8SAG8</accession>
<evidence type="ECO:0000259" key="2">
    <source>
        <dbReference type="Pfam" id="PF13439"/>
    </source>
</evidence>
<dbReference type="Gene3D" id="3.40.50.2000">
    <property type="entry name" value="Glycogen Phosphorylase B"/>
    <property type="match status" value="2"/>
</dbReference>